<dbReference type="EMBL" id="WNWQ01000984">
    <property type="protein sequence ID" value="KAE9962696.1"/>
    <property type="molecule type" value="Genomic_DNA"/>
</dbReference>
<dbReference type="Gene3D" id="2.60.120.200">
    <property type="match status" value="1"/>
</dbReference>
<dbReference type="PANTHER" id="PTHR10963">
    <property type="entry name" value="GLYCOSYL HYDROLASE-RELATED"/>
    <property type="match status" value="1"/>
</dbReference>
<name>A0A8H3ZDW4_VENIN</name>
<sequence length="310" mass="35385">MPFKDSLGKLMGKLDDKLNTFQNTNSPPQIPFGSKPQSDTSSNSPYWKADFSPACPVSTNFKHELGDGGWGNNELENYTSDPTNSFHTERHELVLRAIIASNQPDNKSRYTSARLTSHQLLDRRRGYIEATLTAPSARGIWPAFWLLPQEPFRWPEDGEVDIMESWNAETMNHACMHWGHFNGEDSQKHRVAETSMSNIRATHVYGFAWEQPEHGGGGRCVWYIDGKAVMKASKPHGTRRFEEWRVILNVAVGEIRDMIWSLTASYHTIQDVFDYNDYDHFPLRIGIDYMLSEDPAMELHLVTPAILLVN</sequence>
<evidence type="ECO:0000256" key="1">
    <source>
        <dbReference type="SAM" id="MobiDB-lite"/>
    </source>
</evidence>
<evidence type="ECO:0000313" key="4">
    <source>
        <dbReference type="EMBL" id="KAE9988661.1"/>
    </source>
</evidence>
<dbReference type="GO" id="GO:0005975">
    <property type="term" value="P:carbohydrate metabolic process"/>
    <property type="evidence" value="ECO:0007669"/>
    <property type="project" value="InterPro"/>
</dbReference>
<reference evidence="4 5" key="1">
    <citation type="submission" date="2018-12" db="EMBL/GenBank/DDBJ databases">
        <title>Venturia inaequalis Genome Resource.</title>
        <authorList>
            <person name="Lichtner F.J."/>
        </authorList>
    </citation>
    <scope>NUCLEOTIDE SEQUENCE [LARGE SCALE GENOMIC DNA]</scope>
    <source>
        <strain evidence="4 5">120213</strain>
        <strain evidence="3">Bline_iso_100314</strain>
    </source>
</reference>
<dbReference type="EMBL" id="WNWS01000005">
    <property type="protein sequence ID" value="KAE9988661.1"/>
    <property type="molecule type" value="Genomic_DNA"/>
</dbReference>
<feature type="domain" description="GH16" evidence="2">
    <location>
        <begin position="19"/>
        <end position="298"/>
    </location>
</feature>
<evidence type="ECO:0000259" key="2">
    <source>
        <dbReference type="PROSITE" id="PS51762"/>
    </source>
</evidence>
<feature type="compositionally biased region" description="Polar residues" evidence="1">
    <location>
        <begin position="35"/>
        <end position="45"/>
    </location>
</feature>
<dbReference type="GO" id="GO:0004553">
    <property type="term" value="F:hydrolase activity, hydrolyzing O-glycosyl compounds"/>
    <property type="evidence" value="ECO:0007669"/>
    <property type="project" value="InterPro"/>
</dbReference>
<evidence type="ECO:0000313" key="5">
    <source>
        <dbReference type="Proteomes" id="UP000447873"/>
    </source>
</evidence>
<dbReference type="Proteomes" id="UP000433883">
    <property type="component" value="Unassembled WGS sequence"/>
</dbReference>
<dbReference type="Pfam" id="PF26113">
    <property type="entry name" value="GH16_XgeA"/>
    <property type="match status" value="1"/>
</dbReference>
<accession>A0A8H3ZDW4</accession>
<dbReference type="CDD" id="cd08023">
    <property type="entry name" value="GH16_laminarinase_like"/>
    <property type="match status" value="1"/>
</dbReference>
<dbReference type="Proteomes" id="UP000447873">
    <property type="component" value="Unassembled WGS sequence"/>
</dbReference>
<dbReference type="PROSITE" id="PS51762">
    <property type="entry name" value="GH16_2"/>
    <property type="match status" value="1"/>
</dbReference>
<dbReference type="AlphaFoldDB" id="A0A8H3ZDW4"/>
<organism evidence="4 5">
    <name type="scientific">Venturia inaequalis</name>
    <name type="common">Apple scab fungus</name>
    <dbReference type="NCBI Taxonomy" id="5025"/>
    <lineage>
        <taxon>Eukaryota</taxon>
        <taxon>Fungi</taxon>
        <taxon>Dikarya</taxon>
        <taxon>Ascomycota</taxon>
        <taxon>Pezizomycotina</taxon>
        <taxon>Dothideomycetes</taxon>
        <taxon>Pleosporomycetidae</taxon>
        <taxon>Venturiales</taxon>
        <taxon>Venturiaceae</taxon>
        <taxon>Venturia</taxon>
    </lineage>
</organism>
<dbReference type="PANTHER" id="PTHR10963:SF53">
    <property type="entry name" value="GH16 DOMAIN-CONTAINING PROTEIN"/>
    <property type="match status" value="1"/>
</dbReference>
<evidence type="ECO:0000313" key="3">
    <source>
        <dbReference type="EMBL" id="KAE9962696.1"/>
    </source>
</evidence>
<comment type="caution">
    <text evidence="4">The sequence shown here is derived from an EMBL/GenBank/DDBJ whole genome shotgun (WGS) entry which is preliminary data.</text>
</comment>
<feature type="region of interest" description="Disordered" evidence="1">
    <location>
        <begin position="18"/>
        <end position="46"/>
    </location>
</feature>
<dbReference type="InterPro" id="IPR050546">
    <property type="entry name" value="Glycosyl_Hydrlase_16"/>
</dbReference>
<proteinExistence type="predicted"/>
<dbReference type="InterPro" id="IPR013320">
    <property type="entry name" value="ConA-like_dom_sf"/>
</dbReference>
<protein>
    <recommendedName>
        <fullName evidence="2">GH16 domain-containing protein</fullName>
    </recommendedName>
</protein>
<dbReference type="SUPFAM" id="SSF49899">
    <property type="entry name" value="Concanavalin A-like lectins/glucanases"/>
    <property type="match status" value="1"/>
</dbReference>
<gene>
    <name evidence="3" type="ORF">BLS_010118</name>
    <name evidence="4" type="ORF">EG328_008678</name>
</gene>
<dbReference type="InterPro" id="IPR000757">
    <property type="entry name" value="Beta-glucanase-like"/>
</dbReference>